<evidence type="ECO:0000256" key="3">
    <source>
        <dbReference type="SAM" id="Phobius"/>
    </source>
</evidence>
<reference evidence="4 5" key="1">
    <citation type="submission" date="2015-07" db="EMBL/GenBank/DDBJ databases">
        <title>Draft genome of Bellilinea caldifistulae DSM 17877.</title>
        <authorList>
            <person name="Hemp J."/>
            <person name="Ward L.M."/>
            <person name="Pace L.A."/>
            <person name="Fischer W.W."/>
        </authorList>
    </citation>
    <scope>NUCLEOTIDE SEQUENCE [LARGE SCALE GENOMIC DNA]</scope>
    <source>
        <strain evidence="4 5">GOMI-1</strain>
    </source>
</reference>
<evidence type="ECO:0000313" key="5">
    <source>
        <dbReference type="Proteomes" id="UP000050514"/>
    </source>
</evidence>
<keyword evidence="3" id="KW-1133">Transmembrane helix</keyword>
<dbReference type="Proteomes" id="UP000050514">
    <property type="component" value="Unassembled WGS sequence"/>
</dbReference>
<evidence type="ECO:0000256" key="2">
    <source>
        <dbReference type="SAM" id="MobiDB-lite"/>
    </source>
</evidence>
<dbReference type="OrthoDB" id="9999573at2"/>
<keyword evidence="5" id="KW-1185">Reference proteome</keyword>
<organism evidence="4 5">
    <name type="scientific">Bellilinea caldifistulae</name>
    <dbReference type="NCBI Taxonomy" id="360411"/>
    <lineage>
        <taxon>Bacteria</taxon>
        <taxon>Bacillati</taxon>
        <taxon>Chloroflexota</taxon>
        <taxon>Anaerolineae</taxon>
        <taxon>Anaerolineales</taxon>
        <taxon>Anaerolineaceae</taxon>
        <taxon>Bellilinea</taxon>
    </lineage>
</organism>
<dbReference type="AlphaFoldDB" id="A0A0P6XIM3"/>
<feature type="coiled-coil region" evidence="1">
    <location>
        <begin position="88"/>
        <end position="136"/>
    </location>
</feature>
<dbReference type="EMBL" id="LGHJ01000014">
    <property type="protein sequence ID" value="KPL75361.1"/>
    <property type="molecule type" value="Genomic_DNA"/>
</dbReference>
<keyword evidence="3" id="KW-0812">Transmembrane</keyword>
<feature type="transmembrane region" description="Helical" evidence="3">
    <location>
        <begin position="59"/>
        <end position="82"/>
    </location>
</feature>
<sequence length="223" mass="24713">MENEKETAPEVTPPTEAEEPTPTSGPIPEEAQPQPAEATQETELLSEKKPAPAWLRRSLAWLVVILASLLVGFGLAYFLLYLPAEQKLAEKTRQVLLQNEQIATLEADLNETREQLQKSQGELQQTSEELKALQYSAALTALQNNVSYARLALVTKDLLTARQELSSASSNLKKLIPMIGDKDIETALTERLATVRSNLTSDPEKSLEELRILAENLARLEKP</sequence>
<protein>
    <submittedName>
        <fullName evidence="4">Uncharacterized protein</fullName>
    </submittedName>
</protein>
<keyword evidence="3" id="KW-0472">Membrane</keyword>
<dbReference type="RefSeq" id="WP_061913945.1">
    <property type="nucleotide sequence ID" value="NZ_LGHJ01000014.1"/>
</dbReference>
<name>A0A0P6XIM3_9CHLR</name>
<feature type="compositionally biased region" description="Low complexity" evidence="2">
    <location>
        <begin position="28"/>
        <end position="43"/>
    </location>
</feature>
<accession>A0A0P6XIM3</accession>
<comment type="caution">
    <text evidence="4">The sequence shown here is derived from an EMBL/GenBank/DDBJ whole genome shotgun (WGS) entry which is preliminary data.</text>
</comment>
<evidence type="ECO:0000313" key="4">
    <source>
        <dbReference type="EMBL" id="KPL75361.1"/>
    </source>
</evidence>
<gene>
    <name evidence="4" type="ORF">AC812_08715</name>
</gene>
<evidence type="ECO:0000256" key="1">
    <source>
        <dbReference type="SAM" id="Coils"/>
    </source>
</evidence>
<proteinExistence type="predicted"/>
<feature type="region of interest" description="Disordered" evidence="2">
    <location>
        <begin position="1"/>
        <end position="46"/>
    </location>
</feature>
<keyword evidence="1" id="KW-0175">Coiled coil</keyword>